<dbReference type="InterPro" id="IPR003593">
    <property type="entry name" value="AAA+_ATPase"/>
</dbReference>
<dbReference type="InterPro" id="IPR051120">
    <property type="entry name" value="ABC_AA/LPS_Transport"/>
</dbReference>
<feature type="domain" description="ABC transporter" evidence="5">
    <location>
        <begin position="7"/>
        <end position="398"/>
    </location>
</feature>
<comment type="caution">
    <text evidence="6">The sequence shown here is derived from an EMBL/GenBank/DDBJ whole genome shotgun (WGS) entry which is preliminary data.</text>
</comment>
<proteinExistence type="predicted"/>
<evidence type="ECO:0000256" key="4">
    <source>
        <dbReference type="SAM" id="Phobius"/>
    </source>
</evidence>
<keyword evidence="4" id="KW-1133">Transmembrane helix</keyword>
<dbReference type="SMART" id="SM00382">
    <property type="entry name" value="AAA"/>
    <property type="match status" value="1"/>
</dbReference>
<gene>
    <name evidence="6" type="ORF">MBAV_003931</name>
</gene>
<protein>
    <submittedName>
        <fullName evidence="6">Branched-chain amino acid ABC transporter ATP-binding protein</fullName>
    </submittedName>
</protein>
<feature type="transmembrane region" description="Helical" evidence="4">
    <location>
        <begin position="109"/>
        <end position="128"/>
    </location>
</feature>
<evidence type="ECO:0000313" key="7">
    <source>
        <dbReference type="Proteomes" id="UP000033423"/>
    </source>
</evidence>
<sequence length="403" mass="43883">MDERLLIEARGLSKSYGGLSALSDVDIAINEGEIVGLIGPNGAGKTTLVNCLSGVVSPSGGFIRFRGVDVVPEVDVAVTRPIVRIAHVMLVVAVLWGMVFSAVMLPTVVFTFETFVAVLLIAMIRAFSARRLASFAPWSRGVAIAFAVSDLITAAVWLYRLELYGGYRFFSVGPEAIQLLPLRPVVILTSLILIAYSPFVVIGLSGSGVLAAFGSFIRPNRVSALGIARTFQNIRLFKEMTVRDNVKTARHRHGRCGPLASILRNARQRAEEREIHLSATGLLEFVDLQDRGDSKALTLPYGDQRRLEIARALATGPSLLLLDEPAAGMNPLETATLVELIQEISRRGITIIVIEHDMRLIMQVCHRIIVLDHGRKIADGTPLEIRTNQEVIQAYLGVDGDNA</sequence>
<keyword evidence="3 6" id="KW-0067">ATP-binding</keyword>
<dbReference type="EMBL" id="LACI01001698">
    <property type="protein sequence ID" value="KJU83873.1"/>
    <property type="molecule type" value="Genomic_DNA"/>
</dbReference>
<dbReference type="GO" id="GO:0016887">
    <property type="term" value="F:ATP hydrolysis activity"/>
    <property type="evidence" value="ECO:0007669"/>
    <property type="project" value="InterPro"/>
</dbReference>
<evidence type="ECO:0000259" key="5">
    <source>
        <dbReference type="PROSITE" id="PS50893"/>
    </source>
</evidence>
<keyword evidence="1" id="KW-0813">Transport</keyword>
<dbReference type="Proteomes" id="UP000033423">
    <property type="component" value="Unassembled WGS sequence"/>
</dbReference>
<dbReference type="SUPFAM" id="SSF52540">
    <property type="entry name" value="P-loop containing nucleoside triphosphate hydrolases"/>
    <property type="match status" value="1"/>
</dbReference>
<dbReference type="PANTHER" id="PTHR45772:SF7">
    <property type="entry name" value="AMINO ACID ABC TRANSPORTER ATP-BINDING PROTEIN"/>
    <property type="match status" value="1"/>
</dbReference>
<accession>A0A0F3GT77</accession>
<dbReference type="InterPro" id="IPR027417">
    <property type="entry name" value="P-loop_NTPase"/>
</dbReference>
<reference evidence="6 7" key="1">
    <citation type="submission" date="2015-02" db="EMBL/GenBank/DDBJ databases">
        <title>Single-cell genomics of uncultivated deep-branching MTB reveals a conserved set of magnetosome genes.</title>
        <authorList>
            <person name="Kolinko S."/>
            <person name="Richter M."/>
            <person name="Glockner F.O."/>
            <person name="Brachmann A."/>
            <person name="Schuler D."/>
        </authorList>
    </citation>
    <scope>NUCLEOTIDE SEQUENCE [LARGE SCALE GENOMIC DNA]</scope>
    <source>
        <strain evidence="6">TM-1</strain>
    </source>
</reference>
<evidence type="ECO:0000256" key="2">
    <source>
        <dbReference type="ARBA" id="ARBA00022741"/>
    </source>
</evidence>
<evidence type="ECO:0000256" key="3">
    <source>
        <dbReference type="ARBA" id="ARBA00022840"/>
    </source>
</evidence>
<feature type="transmembrane region" description="Helical" evidence="4">
    <location>
        <begin position="140"/>
        <end position="159"/>
    </location>
</feature>
<dbReference type="InterPro" id="IPR032823">
    <property type="entry name" value="BCA_ABC_TP_C"/>
</dbReference>
<dbReference type="CDD" id="cd03219">
    <property type="entry name" value="ABC_Mj1267_LivG_branched"/>
    <property type="match status" value="1"/>
</dbReference>
<feature type="transmembrane region" description="Helical" evidence="4">
    <location>
        <begin position="85"/>
        <end position="103"/>
    </location>
</feature>
<dbReference type="GO" id="GO:0005886">
    <property type="term" value="C:plasma membrane"/>
    <property type="evidence" value="ECO:0007669"/>
    <property type="project" value="TreeGrafter"/>
</dbReference>
<keyword evidence="4" id="KW-0472">Membrane</keyword>
<dbReference type="PROSITE" id="PS50893">
    <property type="entry name" value="ABC_TRANSPORTER_2"/>
    <property type="match status" value="1"/>
</dbReference>
<keyword evidence="7" id="KW-1185">Reference proteome</keyword>
<dbReference type="Pfam" id="PF12399">
    <property type="entry name" value="BCA_ABC_TP_C"/>
    <property type="match status" value="1"/>
</dbReference>
<keyword evidence="4" id="KW-0812">Transmembrane</keyword>
<name>A0A0F3GT77_9BACT</name>
<dbReference type="InterPro" id="IPR003439">
    <property type="entry name" value="ABC_transporter-like_ATP-bd"/>
</dbReference>
<dbReference type="Gene3D" id="3.40.50.300">
    <property type="entry name" value="P-loop containing nucleotide triphosphate hydrolases"/>
    <property type="match status" value="2"/>
</dbReference>
<dbReference type="GO" id="GO:0005524">
    <property type="term" value="F:ATP binding"/>
    <property type="evidence" value="ECO:0007669"/>
    <property type="project" value="UniProtKB-KW"/>
</dbReference>
<dbReference type="PATRIC" id="fig|29290.4.peg.5204"/>
<dbReference type="PANTHER" id="PTHR45772">
    <property type="entry name" value="CONSERVED COMPONENT OF ABC TRANSPORTER FOR NATURAL AMINO ACIDS-RELATED"/>
    <property type="match status" value="1"/>
</dbReference>
<keyword evidence="2" id="KW-0547">Nucleotide-binding</keyword>
<organism evidence="6 7">
    <name type="scientific">Candidatus Magnetobacterium bavaricum</name>
    <dbReference type="NCBI Taxonomy" id="29290"/>
    <lineage>
        <taxon>Bacteria</taxon>
        <taxon>Pseudomonadati</taxon>
        <taxon>Nitrospirota</taxon>
        <taxon>Thermodesulfovibrionia</taxon>
        <taxon>Thermodesulfovibrionales</taxon>
        <taxon>Candidatus Magnetobacteriaceae</taxon>
        <taxon>Candidatus Magnetobacterium</taxon>
    </lineage>
</organism>
<feature type="transmembrane region" description="Helical" evidence="4">
    <location>
        <begin position="185"/>
        <end position="213"/>
    </location>
</feature>
<evidence type="ECO:0000256" key="1">
    <source>
        <dbReference type="ARBA" id="ARBA00022448"/>
    </source>
</evidence>
<evidence type="ECO:0000313" key="6">
    <source>
        <dbReference type="EMBL" id="KJU83873.1"/>
    </source>
</evidence>
<dbReference type="Pfam" id="PF00005">
    <property type="entry name" value="ABC_tran"/>
    <property type="match status" value="2"/>
</dbReference>
<dbReference type="AlphaFoldDB" id="A0A0F3GT77"/>